<feature type="compositionally biased region" description="Polar residues" evidence="1">
    <location>
        <begin position="261"/>
        <end position="279"/>
    </location>
</feature>
<dbReference type="VEuPathDB" id="TriTrypDB:BCY84_02532"/>
<feature type="transmembrane region" description="Helical" evidence="2">
    <location>
        <begin position="7"/>
        <end position="25"/>
    </location>
</feature>
<sequence length="397" mass="43184">MHAQRGLGCGFCFSNIFFFIFKFFLQGVVRILDLCLIHLCNGVCAAAAAVCYGAAAVCVVVTVSFLCFYVDEELVCAEGYMQVTGVMAMMMAGRVLLVCALCVLWCGAAVVANGDTDDLGGGRDDKNAEHLSSSDLSLPVRQGEPTAAAAGGGEGGGGSTNSQEGKEASMPNTDISVPQEQEVKLDAGPRKPTGNEYENKGPTEAGADKRNQPAPPPPLSLSEEGEEDELKKAKQDQDSPVEHESTQNNKVLQKEEPGHELSTQNPLPQEQHTFKQLQVKQERGKEKQRSGQLEQREHREELKDQQEIQEKQDEESIKHEEEQQQQKDEIQDQQHQQHEHPTENEEESAKDENAFRTNVTANKDDSDSSTAVSHTTSPLLLLLIVVVCVAAAAVVAA</sequence>
<evidence type="ECO:0000256" key="2">
    <source>
        <dbReference type="SAM" id="Phobius"/>
    </source>
</evidence>
<dbReference type="VEuPathDB" id="TriTrypDB:ECC02_012966"/>
<feature type="region of interest" description="Disordered" evidence="1">
    <location>
        <begin position="121"/>
        <end position="372"/>
    </location>
</feature>
<feature type="compositionally biased region" description="Basic and acidic residues" evidence="1">
    <location>
        <begin position="197"/>
        <end position="211"/>
    </location>
</feature>
<proteinExistence type="predicted"/>
<feature type="compositionally biased region" description="Gly residues" evidence="1">
    <location>
        <begin position="150"/>
        <end position="159"/>
    </location>
</feature>
<dbReference type="AlphaFoldDB" id="A0A7J6XIT1"/>
<gene>
    <name evidence="3" type="ORF">ECC02_012966</name>
</gene>
<name>A0A7J6XIT1_TRYCR</name>
<feature type="transmembrane region" description="Helical" evidence="2">
    <location>
        <begin position="45"/>
        <end position="70"/>
    </location>
</feature>
<keyword evidence="2" id="KW-1133">Transmembrane helix</keyword>
<evidence type="ECO:0000313" key="3">
    <source>
        <dbReference type="EMBL" id="KAF5214439.1"/>
    </source>
</evidence>
<dbReference type="Proteomes" id="UP000583944">
    <property type="component" value="Unassembled WGS sequence"/>
</dbReference>
<protein>
    <submittedName>
        <fullName evidence="3">Mucin-associated surface protein (MASP) subgroup S045</fullName>
    </submittedName>
</protein>
<feature type="transmembrane region" description="Helical" evidence="2">
    <location>
        <begin position="91"/>
        <end position="112"/>
    </location>
</feature>
<keyword evidence="2" id="KW-0472">Membrane</keyword>
<evidence type="ECO:0000313" key="4">
    <source>
        <dbReference type="Proteomes" id="UP000583944"/>
    </source>
</evidence>
<dbReference type="EMBL" id="JABDHM010000512">
    <property type="protein sequence ID" value="KAF5214439.1"/>
    <property type="molecule type" value="Genomic_DNA"/>
</dbReference>
<feature type="compositionally biased region" description="Basic and acidic residues" evidence="1">
    <location>
        <begin position="280"/>
        <end position="343"/>
    </location>
</feature>
<feature type="compositionally biased region" description="Basic and acidic residues" evidence="1">
    <location>
        <begin position="229"/>
        <end position="245"/>
    </location>
</feature>
<feature type="compositionally biased region" description="Polar residues" evidence="1">
    <location>
        <begin position="170"/>
        <end position="179"/>
    </location>
</feature>
<feature type="transmembrane region" description="Helical" evidence="2">
    <location>
        <begin position="379"/>
        <end position="396"/>
    </location>
</feature>
<reference evidence="3 4" key="1">
    <citation type="journal article" date="2019" name="Genome Biol. Evol.">
        <title>Nanopore Sequencing Significantly Improves Genome Assembly of the Protozoan Parasite Trypanosoma cruzi.</title>
        <authorList>
            <person name="Diaz-Viraque F."/>
            <person name="Pita S."/>
            <person name="Greif G."/>
            <person name="de Souza R.C.M."/>
            <person name="Iraola G."/>
            <person name="Robello C."/>
        </authorList>
    </citation>
    <scope>NUCLEOTIDE SEQUENCE [LARGE SCALE GENOMIC DNA]</scope>
    <source>
        <strain evidence="3 4">Berenice</strain>
    </source>
</reference>
<accession>A0A7J6XIT1</accession>
<organism evidence="3 4">
    <name type="scientific">Trypanosoma cruzi</name>
    <dbReference type="NCBI Taxonomy" id="5693"/>
    <lineage>
        <taxon>Eukaryota</taxon>
        <taxon>Discoba</taxon>
        <taxon>Euglenozoa</taxon>
        <taxon>Kinetoplastea</taxon>
        <taxon>Metakinetoplastina</taxon>
        <taxon>Trypanosomatida</taxon>
        <taxon>Trypanosomatidae</taxon>
        <taxon>Trypanosoma</taxon>
        <taxon>Schizotrypanum</taxon>
    </lineage>
</organism>
<evidence type="ECO:0000256" key="1">
    <source>
        <dbReference type="SAM" id="MobiDB-lite"/>
    </source>
</evidence>
<comment type="caution">
    <text evidence="3">The sequence shown here is derived from an EMBL/GenBank/DDBJ whole genome shotgun (WGS) entry which is preliminary data.</text>
</comment>
<keyword evidence="2" id="KW-0812">Transmembrane</keyword>